<keyword evidence="1" id="KW-0347">Helicase</keyword>
<reference evidence="1" key="1">
    <citation type="submission" date="2019-10" db="EMBL/GenBank/DDBJ databases">
        <title>Conservation and host-specific expression of non-tandemly repeated heterogenous ribosome RNA gene in arbuscular mycorrhizal fungi.</title>
        <authorList>
            <person name="Maeda T."/>
            <person name="Kobayashi Y."/>
            <person name="Nakagawa T."/>
            <person name="Ezawa T."/>
            <person name="Yamaguchi K."/>
            <person name="Bino T."/>
            <person name="Nishimoto Y."/>
            <person name="Shigenobu S."/>
            <person name="Kawaguchi M."/>
        </authorList>
    </citation>
    <scope>NUCLEOTIDE SEQUENCE</scope>
    <source>
        <strain evidence="1">HR1</strain>
    </source>
</reference>
<proteinExistence type="predicted"/>
<organism evidence="1 2">
    <name type="scientific">Rhizophagus clarus</name>
    <dbReference type="NCBI Taxonomy" id="94130"/>
    <lineage>
        <taxon>Eukaryota</taxon>
        <taxon>Fungi</taxon>
        <taxon>Fungi incertae sedis</taxon>
        <taxon>Mucoromycota</taxon>
        <taxon>Glomeromycotina</taxon>
        <taxon>Glomeromycetes</taxon>
        <taxon>Glomerales</taxon>
        <taxon>Glomeraceae</taxon>
        <taxon>Rhizophagus</taxon>
    </lineage>
</organism>
<keyword evidence="1" id="KW-0547">Nucleotide-binding</keyword>
<dbReference type="GO" id="GO:0004386">
    <property type="term" value="F:helicase activity"/>
    <property type="evidence" value="ECO:0007669"/>
    <property type="project" value="UniProtKB-KW"/>
</dbReference>
<dbReference type="OrthoDB" id="2436479at2759"/>
<evidence type="ECO:0000313" key="1">
    <source>
        <dbReference type="EMBL" id="GES90088.1"/>
    </source>
</evidence>
<protein>
    <submittedName>
        <fullName evidence="1">DNA helicase Pif1, ATP-dependent</fullName>
    </submittedName>
</protein>
<keyword evidence="1" id="KW-0067">ATP-binding</keyword>
<name>A0A8H3LRJ0_9GLOM</name>
<sequence length="307" mass="35585">MTHQIHNVYTFKNDYKTLVDLTITSPVDDLDSASTTLPVSDLNHLSLPSYWRPSSKLQRLYARFQNNILSQWPRMPCVYCGRLLYPKKAHWKLYDSSFTYPLQQHVPDISLSFNPNINRIPELRVPTCESCKRPSTRLPFPYLSPLPQEILSVPQHKRRYLAHALYSGALGAFLESNETPDDVNQNEYSPYDEPLRQAAAWHLQTDTSAPPVNTHDIVVPNYDFPNEVHDEDFHYSRLMAGFVQESETLRLPILTNDPNLEPLLFSDIFPDRRGHYRDVLNLLNPNDETWDVTYGQYIKSHLTNIDA</sequence>
<keyword evidence="1" id="KW-0378">Hydrolase</keyword>
<dbReference type="Proteomes" id="UP000615446">
    <property type="component" value="Unassembled WGS sequence"/>
</dbReference>
<evidence type="ECO:0000313" key="2">
    <source>
        <dbReference type="Proteomes" id="UP000615446"/>
    </source>
</evidence>
<comment type="caution">
    <text evidence="1">The sequence shown here is derived from an EMBL/GenBank/DDBJ whole genome shotgun (WGS) entry which is preliminary data.</text>
</comment>
<gene>
    <name evidence="1" type="ORF">RCL2_001695600</name>
</gene>
<dbReference type="EMBL" id="BLAL01000193">
    <property type="protein sequence ID" value="GES90088.1"/>
    <property type="molecule type" value="Genomic_DNA"/>
</dbReference>
<accession>A0A8H3LRJ0</accession>
<dbReference type="AlphaFoldDB" id="A0A8H3LRJ0"/>